<dbReference type="CDD" id="cd05009">
    <property type="entry name" value="SIS_GlmS_GlmD_2"/>
    <property type="match status" value="1"/>
</dbReference>
<keyword evidence="9" id="KW-0315">Glutamine amidotransferase</keyword>
<dbReference type="NCBIfam" id="NF001484">
    <property type="entry name" value="PRK00331.1"/>
    <property type="match status" value="1"/>
</dbReference>
<feature type="active site" description="For Fru-6P isomerization activity" evidence="10">
    <location>
        <position position="615"/>
    </location>
</feature>
<dbReference type="Gene3D" id="3.40.50.10490">
    <property type="entry name" value="Glucose-6-phosphate isomerase like protein, domain 1"/>
    <property type="match status" value="2"/>
</dbReference>
<dbReference type="EMBL" id="QJJS01000001">
    <property type="protein sequence ID" value="PXW99176.1"/>
    <property type="molecule type" value="Genomic_DNA"/>
</dbReference>
<keyword evidence="14" id="KW-1185">Reference proteome</keyword>
<comment type="subunit">
    <text evidence="10">Homodimer.</text>
</comment>
<evidence type="ECO:0000313" key="13">
    <source>
        <dbReference type="EMBL" id="PXW99176.1"/>
    </source>
</evidence>
<keyword evidence="8" id="KW-0677">Repeat</keyword>
<dbReference type="SUPFAM" id="SSF56235">
    <property type="entry name" value="N-terminal nucleophile aminohydrolases (Ntn hydrolases)"/>
    <property type="match status" value="1"/>
</dbReference>
<dbReference type="EC" id="2.6.1.16" evidence="3 10"/>
<dbReference type="Proteomes" id="UP000247811">
    <property type="component" value="Unassembled WGS sequence"/>
</dbReference>
<sequence length="620" mass="67170">MCGIVGAVSQRNIVPVLIQGLQRLEYRGYDSCGVAVHQGGELRRSRSTDRVAELGTLVDHDGVEGRIGIAHTRWATHGVPAVHNAHPHFSHGPGADAMSQRPGRIALVHNGIIENHDELRAALRARGYEFVSQTDTEVIAHLIDSCYQDDLFDAVQRAIPQLKGAYAIAVFCREEPQRVVGARLGSPLVLGVGQGENFFASDAMALAGVTDQIVYLEDGDVVDLQQTRYWITAMAADGSRTPVERPVRTVHAHSGAAELGPYRHYMQKEIFEQPRAIGDTLEGVQAITPELFGDGAHGVFKAIDKVLILACGTSSYAGLTAKYWLESIARIPTQVEIASEYRYRDSVPDPATLVVTITQSGETADTLAALKHARGLGMEHTLTICNVATSAMVRECKLAYITRAGVEIGVASTKAFTTQLAGLFLLTLALAQSRGRLSEAEEQAHLKAMRHLPVALQAVLALEPQVIAWAEDFASKENALFLGRGLHYPVALEGALKLKEISYIHAEAYPAGELKHGPLALVTAQMPVVTVAPNDALLEKLKSNMQEVRARGGQLYVFADSDTRIESEPGVHVIRLPEHYGPLSPILHVVPLQLLAYHTACARGTDVDKPRNLAKSVTVE</sequence>
<dbReference type="RefSeq" id="WP_110398781.1">
    <property type="nucleotide sequence ID" value="NZ_QJJS01000001.1"/>
</dbReference>
<dbReference type="FunFam" id="3.40.50.10490:FF:000002">
    <property type="entry name" value="Glutamine--fructose-6-phosphate aminotransferase [isomerizing]"/>
    <property type="match status" value="1"/>
</dbReference>
<dbReference type="PANTHER" id="PTHR10937">
    <property type="entry name" value="GLUCOSAMINE--FRUCTOSE-6-PHOSPHATE AMINOTRANSFERASE, ISOMERIZING"/>
    <property type="match status" value="1"/>
</dbReference>
<evidence type="ECO:0000313" key="14">
    <source>
        <dbReference type="Proteomes" id="UP000247811"/>
    </source>
</evidence>
<dbReference type="Pfam" id="PF13522">
    <property type="entry name" value="GATase_6"/>
    <property type="match status" value="1"/>
</dbReference>
<feature type="active site" description="Nucleophile; for GATase activity" evidence="10">
    <location>
        <position position="2"/>
    </location>
</feature>
<dbReference type="Gene3D" id="3.60.20.10">
    <property type="entry name" value="Glutamine Phosphoribosylpyrophosphate, subunit 1, domain 1"/>
    <property type="match status" value="1"/>
</dbReference>
<evidence type="ECO:0000256" key="8">
    <source>
        <dbReference type="ARBA" id="ARBA00022737"/>
    </source>
</evidence>
<evidence type="ECO:0000259" key="11">
    <source>
        <dbReference type="PROSITE" id="PS51278"/>
    </source>
</evidence>
<protein>
    <recommendedName>
        <fullName evidence="4 10">Glutamine--fructose-6-phosphate aminotransferase [isomerizing]</fullName>
        <ecNumber evidence="3 10">2.6.1.16</ecNumber>
    </recommendedName>
    <alternativeName>
        <fullName evidence="10">D-fructose-6-phosphate amidotransferase</fullName>
    </alternativeName>
    <alternativeName>
        <fullName evidence="10">GFAT</fullName>
    </alternativeName>
    <alternativeName>
        <fullName evidence="10">Glucosamine-6-phosphate synthase</fullName>
    </alternativeName>
    <alternativeName>
        <fullName evidence="10">Hexosephosphate aminotransferase</fullName>
    </alternativeName>
    <alternativeName>
        <fullName evidence="10">L-glutamine--D-fructose-6-phosphate amidotransferase</fullName>
    </alternativeName>
</protein>
<dbReference type="NCBIfam" id="TIGR01135">
    <property type="entry name" value="glmS"/>
    <property type="match status" value="1"/>
</dbReference>
<dbReference type="HAMAP" id="MF_00164">
    <property type="entry name" value="GlmS"/>
    <property type="match status" value="1"/>
</dbReference>
<dbReference type="GO" id="GO:0097367">
    <property type="term" value="F:carbohydrate derivative binding"/>
    <property type="evidence" value="ECO:0007669"/>
    <property type="project" value="InterPro"/>
</dbReference>
<dbReference type="InterPro" id="IPR005855">
    <property type="entry name" value="GFAT"/>
</dbReference>
<evidence type="ECO:0000256" key="4">
    <source>
        <dbReference type="ARBA" id="ARBA00016090"/>
    </source>
</evidence>
<gene>
    <name evidence="10" type="primary">glmS</name>
    <name evidence="13" type="ORF">C7444_1014</name>
</gene>
<dbReference type="PANTHER" id="PTHR10937:SF0">
    <property type="entry name" value="GLUTAMINE--FRUCTOSE-6-PHOSPHATE TRANSAMINASE (ISOMERIZING)"/>
    <property type="match status" value="1"/>
</dbReference>
<evidence type="ECO:0000256" key="1">
    <source>
        <dbReference type="ARBA" id="ARBA00001031"/>
    </source>
</evidence>
<keyword evidence="7 10" id="KW-0808">Transferase</keyword>
<evidence type="ECO:0000256" key="9">
    <source>
        <dbReference type="ARBA" id="ARBA00022962"/>
    </source>
</evidence>
<dbReference type="Pfam" id="PF01380">
    <property type="entry name" value="SIS"/>
    <property type="match status" value="2"/>
</dbReference>
<dbReference type="InterPro" id="IPR035466">
    <property type="entry name" value="GlmS/AgaS_SIS"/>
</dbReference>
<dbReference type="InterPro" id="IPR029055">
    <property type="entry name" value="Ntn_hydrolases_N"/>
</dbReference>
<dbReference type="FunFam" id="3.60.20.10:FF:000006">
    <property type="entry name" value="Glutamine--fructose-6-phosphate aminotransferase [isomerizing]"/>
    <property type="match status" value="1"/>
</dbReference>
<evidence type="ECO:0000256" key="7">
    <source>
        <dbReference type="ARBA" id="ARBA00022679"/>
    </source>
</evidence>
<name>A0A318H568_9BURK</name>
<dbReference type="CDD" id="cd05008">
    <property type="entry name" value="SIS_GlmS_GlmD_1"/>
    <property type="match status" value="1"/>
</dbReference>
<dbReference type="GO" id="GO:0005829">
    <property type="term" value="C:cytosol"/>
    <property type="evidence" value="ECO:0007669"/>
    <property type="project" value="TreeGrafter"/>
</dbReference>
<evidence type="ECO:0000259" key="12">
    <source>
        <dbReference type="PROSITE" id="PS51464"/>
    </source>
</evidence>
<comment type="caution">
    <text evidence="13">The sequence shown here is derived from an EMBL/GenBank/DDBJ whole genome shotgun (WGS) entry which is preliminary data.</text>
</comment>
<dbReference type="GO" id="GO:0006047">
    <property type="term" value="P:UDP-N-acetylglucosamine metabolic process"/>
    <property type="evidence" value="ECO:0007669"/>
    <property type="project" value="TreeGrafter"/>
</dbReference>
<feature type="domain" description="SIS" evidence="12">
    <location>
        <begin position="469"/>
        <end position="610"/>
    </location>
</feature>
<comment type="catalytic activity">
    <reaction evidence="1 10">
        <text>D-fructose 6-phosphate + L-glutamine = D-glucosamine 6-phosphate + L-glutamate</text>
        <dbReference type="Rhea" id="RHEA:13237"/>
        <dbReference type="ChEBI" id="CHEBI:29985"/>
        <dbReference type="ChEBI" id="CHEBI:58359"/>
        <dbReference type="ChEBI" id="CHEBI:58725"/>
        <dbReference type="ChEBI" id="CHEBI:61527"/>
        <dbReference type="EC" id="2.6.1.16"/>
    </reaction>
</comment>
<dbReference type="GO" id="GO:0046349">
    <property type="term" value="P:amino sugar biosynthetic process"/>
    <property type="evidence" value="ECO:0007669"/>
    <property type="project" value="UniProtKB-ARBA"/>
</dbReference>
<evidence type="ECO:0000256" key="5">
    <source>
        <dbReference type="ARBA" id="ARBA00022490"/>
    </source>
</evidence>
<evidence type="ECO:0000256" key="3">
    <source>
        <dbReference type="ARBA" id="ARBA00012916"/>
    </source>
</evidence>
<feature type="domain" description="SIS" evidence="12">
    <location>
        <begin position="296"/>
        <end position="436"/>
    </location>
</feature>
<proteinExistence type="inferred from homology"/>
<dbReference type="InterPro" id="IPR035490">
    <property type="entry name" value="GlmS/FrlB_SIS"/>
</dbReference>
<dbReference type="OrthoDB" id="9761808at2"/>
<comment type="function">
    <text evidence="10">Catalyzes the first step in hexosamine metabolism, converting fructose-6P into glucosamine-6P using glutamine as a nitrogen source.</text>
</comment>
<dbReference type="GO" id="GO:0004360">
    <property type="term" value="F:glutamine-fructose-6-phosphate transaminase (isomerizing) activity"/>
    <property type="evidence" value="ECO:0007669"/>
    <property type="project" value="UniProtKB-UniRule"/>
</dbReference>
<dbReference type="PROSITE" id="PS51278">
    <property type="entry name" value="GATASE_TYPE_2"/>
    <property type="match status" value="1"/>
</dbReference>
<evidence type="ECO:0000256" key="6">
    <source>
        <dbReference type="ARBA" id="ARBA00022576"/>
    </source>
</evidence>
<feature type="initiator methionine" description="Removed" evidence="10">
    <location>
        <position position="1"/>
    </location>
</feature>
<dbReference type="AlphaFoldDB" id="A0A318H568"/>
<dbReference type="GO" id="GO:0005975">
    <property type="term" value="P:carbohydrate metabolic process"/>
    <property type="evidence" value="ECO:0007669"/>
    <property type="project" value="UniProtKB-UniRule"/>
</dbReference>
<dbReference type="SUPFAM" id="SSF53697">
    <property type="entry name" value="SIS domain"/>
    <property type="match status" value="1"/>
</dbReference>
<keyword evidence="5 10" id="KW-0963">Cytoplasm</keyword>
<organism evidence="13 14">
    <name type="scientific">Sphaerotilus hippei</name>
    <dbReference type="NCBI Taxonomy" id="744406"/>
    <lineage>
        <taxon>Bacteria</taxon>
        <taxon>Pseudomonadati</taxon>
        <taxon>Pseudomonadota</taxon>
        <taxon>Betaproteobacteria</taxon>
        <taxon>Burkholderiales</taxon>
        <taxon>Sphaerotilaceae</taxon>
        <taxon>Sphaerotilus</taxon>
    </lineage>
</organism>
<dbReference type="InterPro" id="IPR046348">
    <property type="entry name" value="SIS_dom_sf"/>
</dbReference>
<keyword evidence="6 10" id="KW-0032">Aminotransferase</keyword>
<evidence type="ECO:0000256" key="2">
    <source>
        <dbReference type="ARBA" id="ARBA00004496"/>
    </source>
</evidence>
<evidence type="ECO:0000256" key="10">
    <source>
        <dbReference type="HAMAP-Rule" id="MF_00164"/>
    </source>
</evidence>
<dbReference type="CDD" id="cd00714">
    <property type="entry name" value="GFAT"/>
    <property type="match status" value="1"/>
</dbReference>
<dbReference type="InterPro" id="IPR017932">
    <property type="entry name" value="GATase_2_dom"/>
</dbReference>
<feature type="domain" description="Glutamine amidotransferase type-2" evidence="11">
    <location>
        <begin position="2"/>
        <end position="227"/>
    </location>
</feature>
<accession>A0A318H568</accession>
<dbReference type="FunFam" id="3.40.50.10490:FF:000001">
    <property type="entry name" value="Glutamine--fructose-6-phosphate aminotransferase [isomerizing]"/>
    <property type="match status" value="1"/>
</dbReference>
<reference evidence="13 14" key="1">
    <citation type="submission" date="2018-05" db="EMBL/GenBank/DDBJ databases">
        <title>Genomic Encyclopedia of Type Strains, Phase IV (KMG-IV): sequencing the most valuable type-strain genomes for metagenomic binning, comparative biology and taxonomic classification.</title>
        <authorList>
            <person name="Goeker M."/>
        </authorList>
    </citation>
    <scope>NUCLEOTIDE SEQUENCE [LARGE SCALE GENOMIC DNA]</scope>
    <source>
        <strain evidence="13 14">DSM 566</strain>
    </source>
</reference>
<dbReference type="GO" id="GO:0006487">
    <property type="term" value="P:protein N-linked glycosylation"/>
    <property type="evidence" value="ECO:0007669"/>
    <property type="project" value="TreeGrafter"/>
</dbReference>
<dbReference type="GO" id="GO:0006002">
    <property type="term" value="P:fructose 6-phosphate metabolic process"/>
    <property type="evidence" value="ECO:0007669"/>
    <property type="project" value="TreeGrafter"/>
</dbReference>
<dbReference type="InterPro" id="IPR047084">
    <property type="entry name" value="GFAT_N"/>
</dbReference>
<dbReference type="PROSITE" id="PS51464">
    <property type="entry name" value="SIS"/>
    <property type="match status" value="2"/>
</dbReference>
<dbReference type="InterPro" id="IPR001347">
    <property type="entry name" value="SIS_dom"/>
</dbReference>
<comment type="subcellular location">
    <subcellularLocation>
        <location evidence="2 10">Cytoplasm</location>
    </subcellularLocation>
</comment>